<sequence length="232" mass="26184">MMPSIPKPSTREEMLTSTRLHATLGKQTVNDSNLQAGPKIVKVEFNKYIDNSVNTQMKAVKPAYVTKDEALFREITSKFYSKGTNLRSMFNQISRLSTMGEAPLYKEDPHVITLAQFRSQLQTWGLHFAEGQLRRFFQTFEERPGTGLTYAGFVQLVAEMNEEEVAGNRLLNLYLMERFEAADKNGPLASTCLLPSQTQAEGITKLRSKRKPLYGTQCGLDVNFDGTNNGHY</sequence>
<protein>
    <submittedName>
        <fullName evidence="1">Uncharacterized protein</fullName>
    </submittedName>
</protein>
<reference evidence="1" key="1">
    <citation type="submission" date="2021-01" db="EMBL/GenBank/DDBJ databases">
        <authorList>
            <person name="Corre E."/>
            <person name="Pelletier E."/>
            <person name="Niang G."/>
            <person name="Scheremetjew M."/>
            <person name="Finn R."/>
            <person name="Kale V."/>
            <person name="Holt S."/>
            <person name="Cochrane G."/>
            <person name="Meng A."/>
            <person name="Brown T."/>
            <person name="Cohen L."/>
        </authorList>
    </citation>
    <scope>NUCLEOTIDE SEQUENCE</scope>
    <source>
        <strain evidence="1">NIES-381</strain>
    </source>
</reference>
<accession>A0A7S1HXD2</accession>
<dbReference type="AlphaFoldDB" id="A0A7S1HXD2"/>
<name>A0A7S1HXD2_9EUGL</name>
<evidence type="ECO:0000313" key="1">
    <source>
        <dbReference type="EMBL" id="CAD8994307.1"/>
    </source>
</evidence>
<proteinExistence type="predicted"/>
<organism evidence="1">
    <name type="scientific">Eutreptiella gymnastica</name>
    <dbReference type="NCBI Taxonomy" id="73025"/>
    <lineage>
        <taxon>Eukaryota</taxon>
        <taxon>Discoba</taxon>
        <taxon>Euglenozoa</taxon>
        <taxon>Euglenida</taxon>
        <taxon>Spirocuta</taxon>
        <taxon>Euglenophyceae</taxon>
        <taxon>Eutreptiales</taxon>
        <taxon>Eutreptiaceae</taxon>
        <taxon>Eutreptiella</taxon>
    </lineage>
</organism>
<gene>
    <name evidence="1" type="ORF">EGYM00392_LOCUS5362</name>
</gene>
<dbReference type="EMBL" id="HBGA01013935">
    <property type="protein sequence ID" value="CAD8994307.1"/>
    <property type="molecule type" value="Transcribed_RNA"/>
</dbReference>